<keyword evidence="2" id="KW-1185">Reference proteome</keyword>
<comment type="caution">
    <text evidence="1">The sequence shown here is derived from an EMBL/GenBank/DDBJ whole genome shotgun (WGS) entry which is preliminary data.</text>
</comment>
<protein>
    <submittedName>
        <fullName evidence="1">Uncharacterized protein</fullName>
    </submittedName>
</protein>
<reference evidence="1 2" key="1">
    <citation type="journal article" date="2019" name="Sci. Rep.">
        <title>Orb-weaving spider Araneus ventricosus genome elucidates the spidroin gene catalogue.</title>
        <authorList>
            <person name="Kono N."/>
            <person name="Nakamura H."/>
            <person name="Ohtoshi R."/>
            <person name="Moran D.A.P."/>
            <person name="Shinohara A."/>
            <person name="Yoshida Y."/>
            <person name="Fujiwara M."/>
            <person name="Mori M."/>
            <person name="Tomita M."/>
            <person name="Arakawa K."/>
        </authorList>
    </citation>
    <scope>NUCLEOTIDE SEQUENCE [LARGE SCALE GENOMIC DNA]</scope>
</reference>
<dbReference type="EMBL" id="BGPR01039482">
    <property type="protein sequence ID" value="GBO15440.1"/>
    <property type="molecule type" value="Genomic_DNA"/>
</dbReference>
<evidence type="ECO:0000313" key="1">
    <source>
        <dbReference type="EMBL" id="GBO15440.1"/>
    </source>
</evidence>
<feature type="non-terminal residue" evidence="1">
    <location>
        <position position="1"/>
    </location>
</feature>
<evidence type="ECO:0000313" key="2">
    <source>
        <dbReference type="Proteomes" id="UP000499080"/>
    </source>
</evidence>
<name>A0A4Y2UV64_ARAVE</name>
<gene>
    <name evidence="1" type="ORF">AVEN_174523_1</name>
</gene>
<organism evidence="1 2">
    <name type="scientific">Araneus ventricosus</name>
    <name type="common">Orbweaver spider</name>
    <name type="synonym">Epeira ventricosa</name>
    <dbReference type="NCBI Taxonomy" id="182803"/>
    <lineage>
        <taxon>Eukaryota</taxon>
        <taxon>Metazoa</taxon>
        <taxon>Ecdysozoa</taxon>
        <taxon>Arthropoda</taxon>
        <taxon>Chelicerata</taxon>
        <taxon>Arachnida</taxon>
        <taxon>Araneae</taxon>
        <taxon>Araneomorphae</taxon>
        <taxon>Entelegynae</taxon>
        <taxon>Araneoidea</taxon>
        <taxon>Araneidae</taxon>
        <taxon>Araneus</taxon>
    </lineage>
</organism>
<proteinExistence type="predicted"/>
<dbReference type="Proteomes" id="UP000499080">
    <property type="component" value="Unassembled WGS sequence"/>
</dbReference>
<dbReference type="AlphaFoldDB" id="A0A4Y2UV64"/>
<accession>A0A4Y2UV64</accession>
<sequence>YSDSPLVPEDKHNRALSVSICFVVVHLNKRNVNILPSHTVLKLGDC</sequence>